<dbReference type="Gene3D" id="3.90.1300.10">
    <property type="entry name" value="Amidase signature (AS) domain"/>
    <property type="match status" value="1"/>
</dbReference>
<keyword evidence="3" id="KW-1185">Reference proteome</keyword>
<dbReference type="Pfam" id="PF01425">
    <property type="entry name" value="Amidase"/>
    <property type="match status" value="1"/>
</dbReference>
<gene>
    <name evidence="2" type="ORF">RD110_19815</name>
</gene>
<dbReference type="Proteomes" id="UP000186609">
    <property type="component" value="Chromosome"/>
</dbReference>
<reference evidence="2 3" key="1">
    <citation type="submission" date="2017-01" db="EMBL/GenBank/DDBJ databases">
        <authorList>
            <person name="Mah S.A."/>
            <person name="Swanson W.J."/>
            <person name="Moy G.W."/>
            <person name="Vacquier V.D."/>
        </authorList>
    </citation>
    <scope>NUCLEOTIDE SEQUENCE [LARGE SCALE GENOMIC DNA]</scope>
    <source>
        <strain evidence="2 3">DCY110</strain>
    </source>
</reference>
<dbReference type="PANTHER" id="PTHR11895:SF176">
    <property type="entry name" value="AMIDASE AMID-RELATED"/>
    <property type="match status" value="1"/>
</dbReference>
<dbReference type="NCBIfam" id="NF005460">
    <property type="entry name" value="PRK07056.1"/>
    <property type="match status" value="1"/>
</dbReference>
<evidence type="ECO:0000313" key="2">
    <source>
        <dbReference type="EMBL" id="APW39184.1"/>
    </source>
</evidence>
<dbReference type="OrthoDB" id="112488at2"/>
<dbReference type="KEGG" id="rhy:RD110_19815"/>
<dbReference type="AlphaFoldDB" id="A0A1P8JZJ8"/>
<proteinExistence type="predicted"/>
<dbReference type="InterPro" id="IPR020556">
    <property type="entry name" value="Amidase_CS"/>
</dbReference>
<dbReference type="InterPro" id="IPR036928">
    <property type="entry name" value="AS_sf"/>
</dbReference>
<dbReference type="PROSITE" id="PS00571">
    <property type="entry name" value="AMIDASES"/>
    <property type="match status" value="1"/>
</dbReference>
<dbReference type="PANTHER" id="PTHR11895">
    <property type="entry name" value="TRANSAMIDASE"/>
    <property type="match status" value="1"/>
</dbReference>
<evidence type="ECO:0000313" key="3">
    <source>
        <dbReference type="Proteomes" id="UP000186609"/>
    </source>
</evidence>
<sequence length="459" mass="48325">MIQDLTATREQIRSNHTNPSAEIEKSIAAAQSAACRNAFLLPMFDTARARAAEPGIAARPLAGLAFSVKDLFDVAGQVSTAGSKVLADDTPAHVDCPAVARLHAAGGSLVGRTNMVEFAFSGVGINPHFGTPSAWDGRYDLAPGPIPGTDHTVARVPGGSSSGAAVSVATGAAFIGLGSDTGGSIRIPAALNGIVGFKNTARLVPTTGAIPLSTTLDTVCAMTRTVRDAVLAHEILSARSVPRLPRPVSAMRLAVARTVMLDAMDHTVADAFSRSLQRLRDAGATVVEVPMPEIGELAGMNASGGFSAAESYAWHRRLVSVGDSVRSQYDPRVLARIERGAQMRAYEYFELVAARRAWITRMEAALQGFDAVVSPTVPIVPPPIANLAPNPAHDDAFFRVNALLLRNPSVVNMLDGCAISLPCHAPGELPVGLMLWQSAMHDDVLLNLALDIEPLLQFR</sequence>
<dbReference type="SUPFAM" id="SSF75304">
    <property type="entry name" value="Amidase signature (AS) enzymes"/>
    <property type="match status" value="1"/>
</dbReference>
<dbReference type="RefSeq" id="WP_076201362.1">
    <property type="nucleotide sequence ID" value="NZ_CP019236.1"/>
</dbReference>
<accession>A0A1P8JZJ8</accession>
<feature type="domain" description="Amidase" evidence="1">
    <location>
        <begin position="24"/>
        <end position="446"/>
    </location>
</feature>
<dbReference type="GO" id="GO:0003824">
    <property type="term" value="F:catalytic activity"/>
    <property type="evidence" value="ECO:0007669"/>
    <property type="project" value="InterPro"/>
</dbReference>
<evidence type="ECO:0000259" key="1">
    <source>
        <dbReference type="Pfam" id="PF01425"/>
    </source>
</evidence>
<name>A0A1P8JZJ8_9BURK</name>
<dbReference type="InterPro" id="IPR000120">
    <property type="entry name" value="Amidase"/>
</dbReference>
<dbReference type="STRING" id="1842727.RD110_19815"/>
<dbReference type="EMBL" id="CP019236">
    <property type="protein sequence ID" value="APW39184.1"/>
    <property type="molecule type" value="Genomic_DNA"/>
</dbReference>
<protein>
    <submittedName>
        <fullName evidence="2">Amidase</fullName>
    </submittedName>
</protein>
<dbReference type="InterPro" id="IPR023631">
    <property type="entry name" value="Amidase_dom"/>
</dbReference>
<organism evidence="2 3">
    <name type="scientific">Rhodoferax koreensis</name>
    <dbReference type="NCBI Taxonomy" id="1842727"/>
    <lineage>
        <taxon>Bacteria</taxon>
        <taxon>Pseudomonadati</taxon>
        <taxon>Pseudomonadota</taxon>
        <taxon>Betaproteobacteria</taxon>
        <taxon>Burkholderiales</taxon>
        <taxon>Comamonadaceae</taxon>
        <taxon>Rhodoferax</taxon>
    </lineage>
</organism>